<dbReference type="Pfam" id="PF02978">
    <property type="entry name" value="SRP_SPB"/>
    <property type="match status" value="1"/>
</dbReference>
<dbReference type="GO" id="GO:0048500">
    <property type="term" value="C:signal recognition particle"/>
    <property type="evidence" value="ECO:0007669"/>
    <property type="project" value="InterPro"/>
</dbReference>
<dbReference type="InterPro" id="IPR045865">
    <property type="entry name" value="ACT-like_dom_sf"/>
</dbReference>
<reference evidence="10" key="1">
    <citation type="journal article" date="2006" name="Science">
        <title>Phytophthora genome sequences uncover evolutionary origins and mechanisms of pathogenesis.</title>
        <authorList>
            <person name="Tyler B.M."/>
            <person name="Tripathy S."/>
            <person name="Zhang X."/>
            <person name="Dehal P."/>
            <person name="Jiang R.H."/>
            <person name="Aerts A."/>
            <person name="Arredondo F.D."/>
            <person name="Baxter L."/>
            <person name="Bensasson D."/>
            <person name="Beynon J.L."/>
            <person name="Chapman J."/>
            <person name="Damasceno C.M."/>
            <person name="Dorrance A.E."/>
            <person name="Dou D."/>
            <person name="Dickerman A.W."/>
            <person name="Dubchak I.L."/>
            <person name="Garbelotto M."/>
            <person name="Gijzen M."/>
            <person name="Gordon S.G."/>
            <person name="Govers F."/>
            <person name="Grunwald N.J."/>
            <person name="Huang W."/>
            <person name="Ivors K.L."/>
            <person name="Jones R.W."/>
            <person name="Kamoun S."/>
            <person name="Krampis K."/>
            <person name="Lamour K.H."/>
            <person name="Lee M.K."/>
            <person name="McDonald W.H."/>
            <person name="Medina M."/>
            <person name="Meijer H.J."/>
            <person name="Nordberg E.K."/>
            <person name="Maclean D.J."/>
            <person name="Ospina-Giraldo M.D."/>
            <person name="Morris P.F."/>
            <person name="Phuntumart V."/>
            <person name="Putnam N.H."/>
            <person name="Rash S."/>
            <person name="Rose J.K."/>
            <person name="Sakihama Y."/>
            <person name="Salamov A.A."/>
            <person name="Savidor A."/>
            <person name="Scheuring C.F."/>
            <person name="Smith B.M."/>
            <person name="Sobral B.W."/>
            <person name="Terry A."/>
            <person name="Torto-Alalibo T.A."/>
            <person name="Win J."/>
            <person name="Xu Z."/>
            <person name="Zhang H."/>
            <person name="Grigoriev I.V."/>
            <person name="Rokhsar D.S."/>
            <person name="Boore J.L."/>
        </authorList>
    </citation>
    <scope>NUCLEOTIDE SEQUENCE [LARGE SCALE GENOMIC DNA]</scope>
    <source>
        <strain evidence="10">Pr102</strain>
    </source>
</reference>
<dbReference type="VEuPathDB" id="FungiDB:KRP23_3455"/>
<dbReference type="PANTHER" id="PTHR21145:SF12">
    <property type="entry name" value="CHORISMATE MUTASE"/>
    <property type="match status" value="1"/>
</dbReference>
<accession>H3H3Y7</accession>
<keyword evidence="6" id="KW-0057">Aromatic amino acid biosynthesis</keyword>
<dbReference type="Pfam" id="PF01817">
    <property type="entry name" value="CM_2"/>
    <property type="match status" value="1"/>
</dbReference>
<dbReference type="VEuPathDB" id="FungiDB:KRP22_3307"/>
<dbReference type="GO" id="GO:0046417">
    <property type="term" value="P:chorismate metabolic process"/>
    <property type="evidence" value="ECO:0007669"/>
    <property type="project" value="InterPro"/>
</dbReference>
<name>H3H3Y7_PHYRM</name>
<dbReference type="Gene3D" id="3.30.70.260">
    <property type="match status" value="1"/>
</dbReference>
<reference evidence="9" key="2">
    <citation type="submission" date="2015-06" db="UniProtKB">
        <authorList>
            <consortium name="EnsemblProtists"/>
        </authorList>
    </citation>
    <scope>IDENTIFICATION</scope>
    <source>
        <strain evidence="9">Pr102</strain>
    </source>
</reference>
<dbReference type="SUPFAM" id="SSF47446">
    <property type="entry name" value="Signal peptide-binding domain"/>
    <property type="match status" value="1"/>
</dbReference>
<comment type="subcellular location">
    <subcellularLocation>
        <location evidence="1">Cytoplasm</location>
    </subcellularLocation>
</comment>
<dbReference type="SUPFAM" id="SSF55021">
    <property type="entry name" value="ACT-like"/>
    <property type="match status" value="1"/>
</dbReference>
<dbReference type="InterPro" id="IPR037039">
    <property type="entry name" value="CM_AroQ_sf_eucaryotic"/>
</dbReference>
<dbReference type="AlphaFoldDB" id="H3H3Y7"/>
<proteinExistence type="predicted"/>
<evidence type="ECO:0000256" key="3">
    <source>
        <dbReference type="ARBA" id="ARBA00012404"/>
    </source>
</evidence>
<dbReference type="CDD" id="cd04905">
    <property type="entry name" value="ACT_CM-PDT"/>
    <property type="match status" value="1"/>
</dbReference>
<evidence type="ECO:0000256" key="1">
    <source>
        <dbReference type="ARBA" id="ARBA00004496"/>
    </source>
</evidence>
<dbReference type="InterPro" id="IPR004125">
    <property type="entry name" value="Signal_recog_particle_SRP54_M"/>
</dbReference>
<keyword evidence="7" id="KW-0413">Isomerase</keyword>
<keyword evidence="4" id="KW-0963">Cytoplasm</keyword>
<evidence type="ECO:0000256" key="4">
    <source>
        <dbReference type="ARBA" id="ARBA00022490"/>
    </source>
</evidence>
<evidence type="ECO:0000259" key="8">
    <source>
        <dbReference type="PROSITE" id="PS51171"/>
    </source>
</evidence>
<dbReference type="PROSITE" id="PS51171">
    <property type="entry name" value="PREPHENATE_DEHYDR_3"/>
    <property type="match status" value="1"/>
</dbReference>
<dbReference type="SUPFAM" id="SSF53850">
    <property type="entry name" value="Periplasmic binding protein-like II"/>
    <property type="match status" value="1"/>
</dbReference>
<dbReference type="EC" id="5.4.99.5" evidence="3"/>
<dbReference type="InterPro" id="IPR008238">
    <property type="entry name" value="Chorismate_mutase_AroQ_euk"/>
</dbReference>
<dbReference type="PANTHER" id="PTHR21145">
    <property type="entry name" value="CHORISMATE MUTASE"/>
    <property type="match status" value="1"/>
</dbReference>
<dbReference type="GO" id="GO:0009094">
    <property type="term" value="P:L-phenylalanine biosynthetic process"/>
    <property type="evidence" value="ECO:0007669"/>
    <property type="project" value="InterPro"/>
</dbReference>
<dbReference type="eggNOG" id="KOG0795">
    <property type="taxonomic scope" value="Eukaryota"/>
</dbReference>
<evidence type="ECO:0000256" key="5">
    <source>
        <dbReference type="ARBA" id="ARBA00022605"/>
    </source>
</evidence>
<dbReference type="Gene3D" id="1.10.590.10">
    <property type="entry name" value="Chorismate mutase, AroQ class superfamily, eukaryotic"/>
    <property type="match status" value="1"/>
</dbReference>
<sequence>MASAMRASVMRVAVRQMRQAPQSAAVVRASVSPQATAQTQLRSMSVFSNIKKSVSGKLEERNQHKQEEAYKQQMIDLSQKDRFDLDGFYEHLQKNAEASGASGWRSMIPGVSSMTAVQQMKVFMAILESMEPEYRENPRLINGKVKRKISEKAGHTPEEINNMLRNYEQLSALHIWLVKRVERGLSIPETLDETTELVRLDPTGFPTRKFRRPGAPRSTMQSSHNVVFGDPLKPVKLDDFRNVLIRQEETIIFALIERAQFPGNPEVYVNMKESKSAAFGGLKGKYTTFDGSLLDFMLLETEKLHALTRRYTSPDENAFFPHLLPEPILPIIDYPRVLNPNRININDQIMSVYQQKILPGLTTLASDDTAYGSTATADIAVLQALSKRIHFGKFIAEAKFQAETERYTKLILANDADGIMQALTNLAVEEKVLERVKLKASTYGQDPNAPTASDDKEWKVNPQLISDLYRDFVMPLTKEVQVQYLLQRVAHPSIAVAGVEGSFCWLAAQAHFGGEMLQKNQLLQAESASKVFYDINANRTAYGVVPIEDSRLGMIKETQAQLMRSSLKVSAEIVLARSFIFAAKDKQLGKSSDVTKVFCPTDTDARLLAQAEQSWPTAQVVSVANVSEAASRAFNEALTVAVTTSGAARAHNLEQVDTSNALASETGTIEAKSFIRFVVVSKGYPAATGNDKSCLSMEITHEVGSLLSALDVWKNHGINLTCLESIYREEQGGYDFFVEIVGHIDDAKVRQAVEQLQSVCTVKHLGSFPIAKRPIQS</sequence>
<dbReference type="UniPathway" id="UPA00120">
    <property type="reaction ID" value="UER00203"/>
</dbReference>
<dbReference type="GO" id="GO:0008312">
    <property type="term" value="F:7S RNA binding"/>
    <property type="evidence" value="ECO:0007669"/>
    <property type="project" value="InterPro"/>
</dbReference>
<dbReference type="FunFam" id="1.10.590.10:FF:000004">
    <property type="entry name" value="Chorismate mutase"/>
    <property type="match status" value="1"/>
</dbReference>
<keyword evidence="5" id="KW-0028">Amino-acid biosynthesis</keyword>
<evidence type="ECO:0000256" key="7">
    <source>
        <dbReference type="ARBA" id="ARBA00023235"/>
    </source>
</evidence>
<dbReference type="Pfam" id="PF00800">
    <property type="entry name" value="PDT"/>
    <property type="match status" value="1"/>
</dbReference>
<dbReference type="VEuPathDB" id="FungiDB:KRP23_3456"/>
<dbReference type="InterPro" id="IPR001086">
    <property type="entry name" value="Preph_deHydtase"/>
</dbReference>
<dbReference type="PROSITE" id="PS51169">
    <property type="entry name" value="CHORISMATE_MUT_3"/>
    <property type="match status" value="1"/>
</dbReference>
<dbReference type="GO" id="GO:0004106">
    <property type="term" value="F:chorismate mutase activity"/>
    <property type="evidence" value="ECO:0000318"/>
    <property type="project" value="GO_Central"/>
</dbReference>
<dbReference type="GO" id="GO:0005737">
    <property type="term" value="C:cytoplasm"/>
    <property type="evidence" value="ECO:0000318"/>
    <property type="project" value="GO_Central"/>
</dbReference>
<keyword evidence="10" id="KW-1185">Reference proteome</keyword>
<evidence type="ECO:0000313" key="9">
    <source>
        <dbReference type="EnsemblProtists" id="Phyra85243"/>
    </source>
</evidence>
<dbReference type="STRING" id="164328.H3H3Y7"/>
<dbReference type="Proteomes" id="UP000005238">
    <property type="component" value="Unassembled WGS sequence"/>
</dbReference>
<dbReference type="EMBL" id="DS566153">
    <property type="status" value="NOT_ANNOTATED_CDS"/>
    <property type="molecule type" value="Genomic_DNA"/>
</dbReference>
<dbReference type="NCBIfam" id="TIGR01802">
    <property type="entry name" value="CM_pl-yst"/>
    <property type="match status" value="1"/>
</dbReference>
<dbReference type="HOGENOM" id="CLU_017805_0_0_1"/>
<dbReference type="InterPro" id="IPR036891">
    <property type="entry name" value="Signal_recog_part_SRP54_M_sf"/>
</dbReference>
<dbReference type="GO" id="GO:0009073">
    <property type="term" value="P:aromatic amino acid family biosynthetic process"/>
    <property type="evidence" value="ECO:0000318"/>
    <property type="project" value="GO_Central"/>
</dbReference>
<dbReference type="Gene3D" id="1.10.260.30">
    <property type="entry name" value="Signal recognition particle, SRP54 subunit, M-domain"/>
    <property type="match status" value="1"/>
</dbReference>
<evidence type="ECO:0000313" key="10">
    <source>
        <dbReference type="Proteomes" id="UP000005238"/>
    </source>
</evidence>
<dbReference type="InterPro" id="IPR036263">
    <property type="entry name" value="Chorismate_II_sf"/>
</dbReference>
<evidence type="ECO:0000256" key="6">
    <source>
        <dbReference type="ARBA" id="ARBA00023141"/>
    </source>
</evidence>
<dbReference type="OMA" id="TCLESIY"/>
<dbReference type="GO" id="GO:0004664">
    <property type="term" value="F:prephenate dehydratase activity"/>
    <property type="evidence" value="ECO:0007669"/>
    <property type="project" value="InterPro"/>
</dbReference>
<protein>
    <recommendedName>
        <fullName evidence="3">chorismate mutase</fullName>
        <ecNumber evidence="3">5.4.99.5</ecNumber>
    </recommendedName>
</protein>
<organism evidence="9 10">
    <name type="scientific">Phytophthora ramorum</name>
    <name type="common">Sudden oak death agent</name>
    <dbReference type="NCBI Taxonomy" id="164328"/>
    <lineage>
        <taxon>Eukaryota</taxon>
        <taxon>Sar</taxon>
        <taxon>Stramenopiles</taxon>
        <taxon>Oomycota</taxon>
        <taxon>Peronosporomycetes</taxon>
        <taxon>Peronosporales</taxon>
        <taxon>Peronosporaceae</taxon>
        <taxon>Phytophthora</taxon>
    </lineage>
</organism>
<dbReference type="EnsemblProtists" id="Phyra85243">
    <property type="protein sequence ID" value="Phyra85243"/>
    <property type="gene ID" value="Phyra85243"/>
</dbReference>
<dbReference type="InterPro" id="IPR002701">
    <property type="entry name" value="CM_II_prokaryot"/>
</dbReference>
<feature type="domain" description="Prephenate dehydratase" evidence="8">
    <location>
        <begin position="493"/>
        <end position="682"/>
    </location>
</feature>
<dbReference type="Gene3D" id="3.40.190.10">
    <property type="entry name" value="Periplasmic binding protein-like II"/>
    <property type="match status" value="2"/>
</dbReference>
<dbReference type="InParanoid" id="H3H3Y7"/>
<dbReference type="SUPFAM" id="SSF48600">
    <property type="entry name" value="Chorismate mutase II"/>
    <property type="match status" value="1"/>
</dbReference>
<comment type="pathway">
    <text evidence="2">Metabolic intermediate biosynthesis; prephenate biosynthesis; prephenate from chorismate: step 1/1.</text>
</comment>
<dbReference type="GO" id="GO:0006614">
    <property type="term" value="P:SRP-dependent cotranslational protein targeting to membrane"/>
    <property type="evidence" value="ECO:0007669"/>
    <property type="project" value="InterPro"/>
</dbReference>
<dbReference type="VEuPathDB" id="FungiDB:KRP22_3308"/>
<evidence type="ECO:0000256" key="2">
    <source>
        <dbReference type="ARBA" id="ARBA00004817"/>
    </source>
</evidence>